<reference evidence="4 5" key="1">
    <citation type="submission" date="2024-02" db="EMBL/GenBank/DDBJ databases">
        <authorList>
            <person name="Vignale AGUSTIN F."/>
            <person name="Sosa J E."/>
            <person name="Modenutti C."/>
        </authorList>
    </citation>
    <scope>NUCLEOTIDE SEQUENCE [LARGE SCALE GENOMIC DNA]</scope>
</reference>
<keyword evidence="1" id="KW-0175">Coiled coil</keyword>
<evidence type="ECO:0000313" key="5">
    <source>
        <dbReference type="Proteomes" id="UP001642360"/>
    </source>
</evidence>
<accession>A0ABC8USK3</accession>
<dbReference type="Proteomes" id="UP001642360">
    <property type="component" value="Unassembled WGS sequence"/>
</dbReference>
<evidence type="ECO:0000256" key="1">
    <source>
        <dbReference type="SAM" id="Coils"/>
    </source>
</evidence>
<keyword evidence="5" id="KW-1185">Reference proteome</keyword>
<evidence type="ECO:0000313" key="4">
    <source>
        <dbReference type="EMBL" id="CAK9184040.1"/>
    </source>
</evidence>
<gene>
    <name evidence="4" type="ORF">ILEXP_LOCUS54337</name>
</gene>
<organism evidence="4 5">
    <name type="scientific">Ilex paraguariensis</name>
    <name type="common">yerba mate</name>
    <dbReference type="NCBI Taxonomy" id="185542"/>
    <lineage>
        <taxon>Eukaryota</taxon>
        <taxon>Viridiplantae</taxon>
        <taxon>Streptophyta</taxon>
        <taxon>Embryophyta</taxon>
        <taxon>Tracheophyta</taxon>
        <taxon>Spermatophyta</taxon>
        <taxon>Magnoliopsida</taxon>
        <taxon>eudicotyledons</taxon>
        <taxon>Gunneridae</taxon>
        <taxon>Pentapetalae</taxon>
        <taxon>asterids</taxon>
        <taxon>campanulids</taxon>
        <taxon>Aquifoliales</taxon>
        <taxon>Aquifoliaceae</taxon>
        <taxon>Ilex</taxon>
    </lineage>
</organism>
<dbReference type="PROSITE" id="PS50144">
    <property type="entry name" value="MATH"/>
    <property type="match status" value="1"/>
</dbReference>
<feature type="compositionally biased region" description="Basic and acidic residues" evidence="2">
    <location>
        <begin position="60"/>
        <end position="69"/>
    </location>
</feature>
<feature type="coiled-coil region" evidence="1">
    <location>
        <begin position="229"/>
        <end position="256"/>
    </location>
</feature>
<dbReference type="InterPro" id="IPR002083">
    <property type="entry name" value="MATH/TRAF_dom"/>
</dbReference>
<feature type="domain" description="MATH" evidence="3">
    <location>
        <begin position="1"/>
        <end position="25"/>
    </location>
</feature>
<proteinExistence type="predicted"/>
<sequence length="289" mass="32171">MTRDDLHDSRKGYMLKDKVIIEAEILEADVSVLVRKIFTETVCVPEQPVTGTEASQPQQSKDKQVAGCEKVPRAKKEGEAAANVKAAIGKAQAVETMSFSIQGIPEVQIPDEVPYDGPGNGSDLVQWLNFMVQRRCVAYLNKLVERYPDSLAHFSSRSPLVQAGHLGTLALLLYTADTIPVRAWSNALHERFLSYIEDLKEAHVELPWIVERFALLLGLRVRYLAKIEMEDGELEAEKLRQESAVLQAKLGVLEEKIAVTKATMEAKEHLLSGVSFDYASDDPILSRLL</sequence>
<dbReference type="EMBL" id="CAUOFW020008835">
    <property type="protein sequence ID" value="CAK9184040.1"/>
    <property type="molecule type" value="Genomic_DNA"/>
</dbReference>
<evidence type="ECO:0000259" key="3">
    <source>
        <dbReference type="PROSITE" id="PS50144"/>
    </source>
</evidence>
<evidence type="ECO:0000256" key="2">
    <source>
        <dbReference type="SAM" id="MobiDB-lite"/>
    </source>
</evidence>
<comment type="caution">
    <text evidence="4">The sequence shown here is derived from an EMBL/GenBank/DDBJ whole genome shotgun (WGS) entry which is preliminary data.</text>
</comment>
<name>A0ABC8USK3_9AQUA</name>
<feature type="compositionally biased region" description="Polar residues" evidence="2">
    <location>
        <begin position="49"/>
        <end position="59"/>
    </location>
</feature>
<protein>
    <recommendedName>
        <fullName evidence="3">MATH domain-containing protein</fullName>
    </recommendedName>
</protein>
<dbReference type="AlphaFoldDB" id="A0ABC8USK3"/>
<feature type="region of interest" description="Disordered" evidence="2">
    <location>
        <begin position="48"/>
        <end position="69"/>
    </location>
</feature>